<dbReference type="eggNOG" id="KOG0543">
    <property type="taxonomic scope" value="Eukaryota"/>
</dbReference>
<protein>
    <submittedName>
        <fullName evidence="1">Uncharacterized protein</fullName>
    </submittedName>
</protein>
<proteinExistence type="predicted"/>
<accession>V4LR82</accession>
<evidence type="ECO:0000313" key="2">
    <source>
        <dbReference type="Proteomes" id="UP000030689"/>
    </source>
</evidence>
<gene>
    <name evidence="1" type="ORF">EUTSA_v10015106mg</name>
</gene>
<keyword evidence="2" id="KW-1185">Reference proteome</keyword>
<dbReference type="KEGG" id="eus:EUTSA_v10015106mg"/>
<organism evidence="1 2">
    <name type="scientific">Eutrema salsugineum</name>
    <name type="common">Saltwater cress</name>
    <name type="synonym">Sisymbrium salsugineum</name>
    <dbReference type="NCBI Taxonomy" id="72664"/>
    <lineage>
        <taxon>Eukaryota</taxon>
        <taxon>Viridiplantae</taxon>
        <taxon>Streptophyta</taxon>
        <taxon>Embryophyta</taxon>
        <taxon>Tracheophyta</taxon>
        <taxon>Spermatophyta</taxon>
        <taxon>Magnoliopsida</taxon>
        <taxon>eudicotyledons</taxon>
        <taxon>Gunneridae</taxon>
        <taxon>Pentapetalae</taxon>
        <taxon>rosids</taxon>
        <taxon>malvids</taxon>
        <taxon>Brassicales</taxon>
        <taxon>Brassicaceae</taxon>
        <taxon>Eutremeae</taxon>
        <taxon>Eutrema</taxon>
    </lineage>
</organism>
<dbReference type="AlphaFoldDB" id="V4LR82"/>
<dbReference type="Proteomes" id="UP000030689">
    <property type="component" value="Unassembled WGS sequence"/>
</dbReference>
<dbReference type="STRING" id="72664.V4LR82"/>
<sequence>MNTEEKIEAAGKKKEEGNSKFKAACKLKLKEYKQAEKLCTKEIVKFNSNDTEVKLEQKRLKEKMKEFNKQEAKFYENIFVKLTGSETCLYDLFHSKRSKL</sequence>
<name>V4LR82_EUTSA</name>
<evidence type="ECO:0000313" key="1">
    <source>
        <dbReference type="EMBL" id="ESQ42383.1"/>
    </source>
</evidence>
<reference evidence="1 2" key="1">
    <citation type="journal article" date="2013" name="Front. Plant Sci.">
        <title>The Reference Genome of the Halophytic Plant Eutrema salsugineum.</title>
        <authorList>
            <person name="Yang R."/>
            <person name="Jarvis D.E."/>
            <person name="Chen H."/>
            <person name="Beilstein M.A."/>
            <person name="Grimwood J."/>
            <person name="Jenkins J."/>
            <person name="Shu S."/>
            <person name="Prochnik S."/>
            <person name="Xin M."/>
            <person name="Ma C."/>
            <person name="Schmutz J."/>
            <person name="Wing R.A."/>
            <person name="Mitchell-Olds T."/>
            <person name="Schumaker K.S."/>
            <person name="Wang X."/>
        </authorList>
    </citation>
    <scope>NUCLEOTIDE SEQUENCE [LARGE SCALE GENOMIC DNA]</scope>
</reference>
<dbReference type="EMBL" id="KI517464">
    <property type="protein sequence ID" value="ESQ42383.1"/>
    <property type="molecule type" value="Genomic_DNA"/>
</dbReference>
<dbReference type="Gramene" id="ESQ42383">
    <property type="protein sequence ID" value="ESQ42383"/>
    <property type="gene ID" value="EUTSA_v10015106mg"/>
</dbReference>